<dbReference type="PANTHER" id="PTHR23159:SF31">
    <property type="entry name" value="CENTROSOME-ASSOCIATED PROTEIN CEP250 ISOFORM X1"/>
    <property type="match status" value="1"/>
</dbReference>
<feature type="compositionally biased region" description="Pro residues" evidence="2">
    <location>
        <begin position="450"/>
        <end position="464"/>
    </location>
</feature>
<feature type="compositionally biased region" description="Basic residues" evidence="2">
    <location>
        <begin position="497"/>
        <end position="511"/>
    </location>
</feature>
<dbReference type="Proteomes" id="UP000488956">
    <property type="component" value="Unassembled WGS sequence"/>
</dbReference>
<evidence type="ECO:0000313" key="4">
    <source>
        <dbReference type="EMBL" id="KAE9216127.1"/>
    </source>
</evidence>
<evidence type="ECO:0000313" key="6">
    <source>
        <dbReference type="Proteomes" id="UP000488956"/>
    </source>
</evidence>
<dbReference type="EMBL" id="QXGC01000932">
    <property type="protein sequence ID" value="KAE9216127.1"/>
    <property type="molecule type" value="Genomic_DNA"/>
</dbReference>
<reference evidence="5 6" key="1">
    <citation type="submission" date="2018-09" db="EMBL/GenBank/DDBJ databases">
        <title>Genomic investigation of the strawberry pathogen Phytophthora fragariae indicates pathogenicity is determined by transcriptional variation in three key races.</title>
        <authorList>
            <person name="Adams T.M."/>
            <person name="Armitage A.D."/>
            <person name="Sobczyk M.K."/>
            <person name="Bates H.J."/>
            <person name="Dunwell J.M."/>
            <person name="Nellist C.F."/>
            <person name="Harrison R.J."/>
        </authorList>
    </citation>
    <scope>NUCLEOTIDE SEQUENCE [LARGE SCALE GENOMIC DNA]</scope>
    <source>
        <strain evidence="4 5">BC-23</strain>
        <strain evidence="3 6">ONT-3</strain>
    </source>
</reference>
<feature type="compositionally biased region" description="Polar residues" evidence="2">
    <location>
        <begin position="548"/>
        <end position="579"/>
    </location>
</feature>
<feature type="coiled-coil region" evidence="1">
    <location>
        <begin position="129"/>
        <end position="286"/>
    </location>
</feature>
<comment type="caution">
    <text evidence="4">The sequence shown here is derived from an EMBL/GenBank/DDBJ whole genome shotgun (WGS) entry which is preliminary data.</text>
</comment>
<feature type="region of interest" description="Disordered" evidence="2">
    <location>
        <begin position="291"/>
        <end position="312"/>
    </location>
</feature>
<feature type="coiled-coil region" evidence="1">
    <location>
        <begin position="66"/>
        <end position="100"/>
    </location>
</feature>
<dbReference type="EMBL" id="QXFX01000961">
    <property type="protein sequence ID" value="KAE9099822.1"/>
    <property type="molecule type" value="Genomic_DNA"/>
</dbReference>
<keyword evidence="1" id="KW-0175">Coiled coil</keyword>
<dbReference type="AlphaFoldDB" id="A0A6G0NNX0"/>
<feature type="compositionally biased region" description="Pro residues" evidence="2">
    <location>
        <begin position="299"/>
        <end position="312"/>
    </location>
</feature>
<name>A0A6G0NNX0_9STRA</name>
<dbReference type="PANTHER" id="PTHR23159">
    <property type="entry name" value="CENTROSOMAL PROTEIN 2"/>
    <property type="match status" value="1"/>
</dbReference>
<gene>
    <name evidence="4" type="ORF">PF004_g14541</name>
    <name evidence="3" type="ORF">PF010_g15049</name>
</gene>
<evidence type="ECO:0000313" key="5">
    <source>
        <dbReference type="Proteomes" id="UP000476176"/>
    </source>
</evidence>
<organism evidence="4 5">
    <name type="scientific">Phytophthora fragariae</name>
    <dbReference type="NCBI Taxonomy" id="53985"/>
    <lineage>
        <taxon>Eukaryota</taxon>
        <taxon>Sar</taxon>
        <taxon>Stramenopiles</taxon>
        <taxon>Oomycota</taxon>
        <taxon>Peronosporomycetes</taxon>
        <taxon>Peronosporales</taxon>
        <taxon>Peronosporaceae</taxon>
        <taxon>Phytophthora</taxon>
    </lineage>
</organism>
<evidence type="ECO:0000313" key="3">
    <source>
        <dbReference type="EMBL" id="KAE9099822.1"/>
    </source>
</evidence>
<proteinExistence type="predicted"/>
<feature type="compositionally biased region" description="Polar residues" evidence="2">
    <location>
        <begin position="529"/>
        <end position="538"/>
    </location>
</feature>
<protein>
    <submittedName>
        <fullName evidence="4">Uncharacterized protein</fullName>
    </submittedName>
</protein>
<evidence type="ECO:0000256" key="2">
    <source>
        <dbReference type="SAM" id="MobiDB-lite"/>
    </source>
</evidence>
<feature type="region of interest" description="Disordered" evidence="2">
    <location>
        <begin position="1"/>
        <end position="50"/>
    </location>
</feature>
<dbReference type="Proteomes" id="UP000476176">
    <property type="component" value="Unassembled WGS sequence"/>
</dbReference>
<feature type="region of interest" description="Disordered" evidence="2">
    <location>
        <begin position="423"/>
        <end position="685"/>
    </location>
</feature>
<sequence>MATVRTTAPRGAEPSGGGGNGNGNKRKRKRVGESKEAPPASPSASSAVDAQLQTLENWHRALTVDMRELRREGARTRMELEKLDDTAEAAVERAEQCAQAAQTAQESAQAKDAALKDAQAAGARHAAELEKLGKKLLQLDKKLERQRQSSINEEFLMTQLTQLQEQYENELTKVREDHDAALEAKQKQLDAVDKAVAKLQQQQDKKLKKLWESVDRALQSLREENNTLAQKLSHAATKQEVQTLQQQLQTLERENQDEQARTRTDLNSFEDKLVDVDTRVTDAERKISEVGARAAAAPPTRPPPRPLPMPMPPPPPPRDMVRMVELDGIHDALRRMSGDFKAVAADMASFNKRIDGQGVQQEQRLEARLQELNTHVFDALGRDARMHATEISRLKDAVFDAQSAHREFGQRIRRLEDDLQQVMATRAPPRSPPRDRGGGPGWRYGQNQPPVLPTPPPPPPPPPSTFRDRRERSSRYEPAPDIRDNSAPPPPQDRIRWAPRRRSRSRSRSPPHRSTWNGSASGLPRTDSGPVTPNQSGRRFQRGDQRYNAETTNSGGAASTRNDVSALTTLNTGSAQISRGDNRNNDIEPNQEQASMPFRRNRQPRRTPEVIVIEEDDDDDDAEEIEGDDDDDEEDRGDERGEGEAAAPNRAPPDVVLDEEEASQPADATAAPPPDSANTDHVESTDVLEKEADLQTGFLLYFCLGGAPDLDVQWTNCFSRLNADECVEMPRALRFQRRYSFLQNFPVYLTQCILQAVILNGQSVPEGSEPETSQPTGALTSPIIRAKFNEVVKGIHHAWAEALNEYLSKQACSLDLEKLELSINPAALSGDADDDDIIYDWSRRQESAMWVLAQKLYYGSLLPEMKCNADASPAVYLFTLMFDVLTVDSAAPQFGTFQLNVFGGKLMAHLWDHTLRKLPYAFFADWSWLDDQSTKEKLPALAFCHLLASILLWNSAIDRHSLTNRNIYAVAVKHILPKLRVDGKTVYEGPGLAEPSPILLSECKTSRIELQDLDTMFASMLGLDGFFEVTEGIQTNLIAVTGVAHPAST</sequence>
<feature type="compositionally biased region" description="Basic and acidic residues" evidence="2">
    <location>
        <begin position="466"/>
        <end position="484"/>
    </location>
</feature>
<accession>A0A6G0NNX0</accession>
<feature type="compositionally biased region" description="Acidic residues" evidence="2">
    <location>
        <begin position="612"/>
        <end position="636"/>
    </location>
</feature>
<evidence type="ECO:0000256" key="1">
    <source>
        <dbReference type="SAM" id="Coils"/>
    </source>
</evidence>